<sequence>MNEIELLAHKISTVMLMLKNNHSMHKYIYIGDLRIEDRYDKLSFLFKDESNAKVCFAAFAQGNPEQASPVIYENSEGYLWVNTNDYFFYDLKQNDEVEARIDLIDISSDCSSELFQKSLLYSPRQIHYLKLFSSLYANPLIKGFKFYIKIPYLSNVYDILMQGYSYEV</sequence>
<organism evidence="1 2">
    <name type="scientific">Escherichia phage vB_Eco_slurp01</name>
    <dbReference type="NCBI Taxonomy" id="1874688"/>
    <lineage>
        <taxon>Viruses</taxon>
        <taxon>Duplodnaviria</taxon>
        <taxon>Heunggongvirae</taxon>
        <taxon>Uroviricota</taxon>
        <taxon>Caudoviricetes</taxon>
        <taxon>Asteriusvirus</taxon>
        <taxon>Asteriusvirus PBECO4</taxon>
    </lineage>
</organism>
<dbReference type="Proteomes" id="UP000279386">
    <property type="component" value="Segment"/>
</dbReference>
<accession>A0A1C3S6P3</accession>
<evidence type="ECO:0000313" key="2">
    <source>
        <dbReference type="Proteomes" id="UP000279386"/>
    </source>
</evidence>
<proteinExistence type="predicted"/>
<gene>
    <name evidence="1" type="ORF">PSLUR01_00252</name>
</gene>
<evidence type="ECO:0000313" key="1">
    <source>
        <dbReference type="EMBL" id="SCA80229.1"/>
    </source>
</evidence>
<reference evidence="1 2" key="1">
    <citation type="submission" date="2016-07" db="EMBL/GenBank/DDBJ databases">
        <authorList>
            <person name="Millard A."/>
        </authorList>
    </citation>
    <scope>NUCLEOTIDE SEQUENCE [LARGE SCALE GENOMIC DNA]</scope>
</reference>
<name>A0A1C3S6P3_9CAUD</name>
<dbReference type="EMBL" id="LT603033">
    <property type="protein sequence ID" value="SCA80229.1"/>
    <property type="molecule type" value="Genomic_DNA"/>
</dbReference>
<protein>
    <submittedName>
        <fullName evidence="1">Uncharacterized protein</fullName>
    </submittedName>
</protein>